<keyword evidence="5 7" id="KW-0067">ATP-binding</keyword>
<evidence type="ECO:0000256" key="4">
    <source>
        <dbReference type="ARBA" id="ARBA00022832"/>
    </source>
</evidence>
<dbReference type="OrthoDB" id="1700726at2759"/>
<proteinExistence type="inferred from homology"/>
<evidence type="ECO:0000256" key="2">
    <source>
        <dbReference type="ARBA" id="ARBA00022598"/>
    </source>
</evidence>
<dbReference type="EC" id="6.2.1.3" evidence="6 7"/>
<dbReference type="InterPro" id="IPR020845">
    <property type="entry name" value="AMP-binding_CS"/>
</dbReference>
<dbReference type="PANTHER" id="PTHR43272:SF33">
    <property type="entry name" value="AMP-BINDING DOMAIN-CONTAINING PROTEIN-RELATED"/>
    <property type="match status" value="1"/>
</dbReference>
<dbReference type="GO" id="GO:0005524">
    <property type="term" value="F:ATP binding"/>
    <property type="evidence" value="ECO:0007669"/>
    <property type="project" value="UniProtKB-KW"/>
</dbReference>
<dbReference type="EMBL" id="JANBQB010000625">
    <property type="protein sequence ID" value="KAJ1974652.1"/>
    <property type="molecule type" value="Genomic_DNA"/>
</dbReference>
<dbReference type="InterPro" id="IPR000873">
    <property type="entry name" value="AMP-dep_synth/lig_dom"/>
</dbReference>
<evidence type="ECO:0000256" key="6">
    <source>
        <dbReference type="ARBA" id="ARBA00026121"/>
    </source>
</evidence>
<feature type="domain" description="AMP-dependent synthetase/ligase" evidence="9">
    <location>
        <begin position="70"/>
        <end position="506"/>
    </location>
</feature>
<comment type="function">
    <text evidence="7">Catalyzes the conversion of long-chain fatty acids to their active form acyl-CoAs for both synthesis of cellular lipids, and degradation via beta-oxidation.</text>
</comment>
<dbReference type="Proteomes" id="UP001151582">
    <property type="component" value="Unassembled WGS sequence"/>
</dbReference>
<evidence type="ECO:0000256" key="3">
    <source>
        <dbReference type="ARBA" id="ARBA00022741"/>
    </source>
</evidence>
<reference evidence="10" key="1">
    <citation type="submission" date="2022-07" db="EMBL/GenBank/DDBJ databases">
        <title>Phylogenomic reconstructions and comparative analyses of Kickxellomycotina fungi.</title>
        <authorList>
            <person name="Reynolds N.K."/>
            <person name="Stajich J.E."/>
            <person name="Barry K."/>
            <person name="Grigoriev I.V."/>
            <person name="Crous P."/>
            <person name="Smith M.E."/>
        </authorList>
    </citation>
    <scope>NUCLEOTIDE SEQUENCE</scope>
    <source>
        <strain evidence="10">RSA 567</strain>
    </source>
</reference>
<dbReference type="Pfam" id="PF00501">
    <property type="entry name" value="AMP-binding"/>
    <property type="match status" value="1"/>
</dbReference>
<accession>A0A9W8AZS3</accession>
<name>A0A9W8AZS3_9FUNG</name>
<sequence>MTQSLAYRLPGSEGQGHTAAYRDPVVGDGPLIASGRPDVRTLYDTFQSAVKTYPKLPYLGHRPVDPQTGAHANNYVWQTYEQVGQRTNNLGAGLMKLWKNHTPQTYPEDLGQISLGIYAPNRPEWVITEMAGFCYNMFSVALYDTLGPQTVEFVINHSEISVLVCSVDKIPALLRLADKVPVLKVIVSMDSLDESVAPLRPGLSVSSVNVLKQWAADKGVHLYDLYEVEHLGVTNVTAHMPPGPEDLCTICYTSGTTGDPKGALLTHRNYTAAAWGAQISGLTSFQGQQHPPEDLVTISYLPLAHCYERACEYQNLAAGGSIGFYSGSLDLLMEDIALLKPTVFPSVPRLLNRIYDRIVASTINAPGLTGMLARRAVADKLANLRAGKGYTHAFWDRLLFNKIRKVLGGNLKLVVSGSAPIEPEILDFLRIAFCCEVREGYGQTETAAITSITRENDHKSGHVGVAFSSLEIRLVDVPEMSYLSTDKGGPRGEVCLRGENVFKGYYKAPEKTREVLDSEGWLYSGDIGMILPNGCLKIIDRKKNIFKLAQGEYIAPEKIENVYTQHMLVEQMYVHGDSLQSQLVGVVVPDAEAFPPWAASVLGESAPRGGSNPANQAVAELGKHPKVRAALLRELHKVGKRSGLHSFEQVKAIYIESEPFSIDNGLLTPTLKLKRQEAIKVYGERIAALYAELSQQAAPKAKL</sequence>
<evidence type="ECO:0000256" key="1">
    <source>
        <dbReference type="ARBA" id="ARBA00006432"/>
    </source>
</evidence>
<gene>
    <name evidence="10" type="primary">FAA2_2</name>
    <name evidence="10" type="ORF">H4R34_004638</name>
</gene>
<dbReference type="GO" id="GO:0005783">
    <property type="term" value="C:endoplasmic reticulum"/>
    <property type="evidence" value="ECO:0007669"/>
    <property type="project" value="TreeGrafter"/>
</dbReference>
<feature type="region of interest" description="Disordered" evidence="8">
    <location>
        <begin position="1"/>
        <end position="22"/>
    </location>
</feature>
<keyword evidence="2 7" id="KW-0436">Ligase</keyword>
<keyword evidence="4 7" id="KW-0276">Fatty acid metabolism</keyword>
<dbReference type="SUPFAM" id="SSF56801">
    <property type="entry name" value="Acetyl-CoA synthetase-like"/>
    <property type="match status" value="1"/>
</dbReference>
<dbReference type="AlphaFoldDB" id="A0A9W8AZS3"/>
<evidence type="ECO:0000256" key="8">
    <source>
        <dbReference type="SAM" id="MobiDB-lite"/>
    </source>
</evidence>
<organism evidence="10 11">
    <name type="scientific">Dimargaris verticillata</name>
    <dbReference type="NCBI Taxonomy" id="2761393"/>
    <lineage>
        <taxon>Eukaryota</taxon>
        <taxon>Fungi</taxon>
        <taxon>Fungi incertae sedis</taxon>
        <taxon>Zoopagomycota</taxon>
        <taxon>Kickxellomycotina</taxon>
        <taxon>Dimargaritomycetes</taxon>
        <taxon>Dimargaritales</taxon>
        <taxon>Dimargaritaceae</taxon>
        <taxon>Dimargaris</taxon>
    </lineage>
</organism>
<keyword evidence="11" id="KW-1185">Reference proteome</keyword>
<dbReference type="GO" id="GO:0016020">
    <property type="term" value="C:membrane"/>
    <property type="evidence" value="ECO:0007669"/>
    <property type="project" value="TreeGrafter"/>
</dbReference>
<dbReference type="Gene3D" id="3.40.50.12780">
    <property type="entry name" value="N-terminal domain of ligase-like"/>
    <property type="match status" value="1"/>
</dbReference>
<dbReference type="GO" id="GO:0004467">
    <property type="term" value="F:long-chain fatty acid-CoA ligase activity"/>
    <property type="evidence" value="ECO:0007669"/>
    <property type="project" value="UniProtKB-EC"/>
</dbReference>
<dbReference type="CDD" id="cd05927">
    <property type="entry name" value="LC-FACS_euk"/>
    <property type="match status" value="1"/>
</dbReference>
<dbReference type="InterPro" id="IPR045311">
    <property type="entry name" value="LC-FACS_euk"/>
</dbReference>
<protein>
    <recommendedName>
        <fullName evidence="6 7">Long-chain-fatty-acid--CoA ligase</fullName>
        <ecNumber evidence="6 7">6.2.1.3</ecNumber>
    </recommendedName>
</protein>
<evidence type="ECO:0000259" key="9">
    <source>
        <dbReference type="Pfam" id="PF00501"/>
    </source>
</evidence>
<comment type="catalytic activity">
    <reaction evidence="7">
        <text>a long-chain fatty acid + ATP + CoA = a long-chain fatty acyl-CoA + AMP + diphosphate</text>
        <dbReference type="Rhea" id="RHEA:15421"/>
        <dbReference type="ChEBI" id="CHEBI:30616"/>
        <dbReference type="ChEBI" id="CHEBI:33019"/>
        <dbReference type="ChEBI" id="CHEBI:57287"/>
        <dbReference type="ChEBI" id="CHEBI:57560"/>
        <dbReference type="ChEBI" id="CHEBI:83139"/>
        <dbReference type="ChEBI" id="CHEBI:456215"/>
        <dbReference type="EC" id="6.2.1.3"/>
    </reaction>
</comment>
<evidence type="ECO:0000256" key="7">
    <source>
        <dbReference type="RuleBase" id="RU369030"/>
    </source>
</evidence>
<dbReference type="PANTHER" id="PTHR43272">
    <property type="entry name" value="LONG-CHAIN-FATTY-ACID--COA LIGASE"/>
    <property type="match status" value="1"/>
</dbReference>
<evidence type="ECO:0000313" key="11">
    <source>
        <dbReference type="Proteomes" id="UP001151582"/>
    </source>
</evidence>
<comment type="caution">
    <text evidence="10">The sequence shown here is derived from an EMBL/GenBank/DDBJ whole genome shotgun (WGS) entry which is preliminary data.</text>
</comment>
<dbReference type="PROSITE" id="PS00455">
    <property type="entry name" value="AMP_BINDING"/>
    <property type="match status" value="1"/>
</dbReference>
<dbReference type="InterPro" id="IPR042099">
    <property type="entry name" value="ANL_N_sf"/>
</dbReference>
<keyword evidence="3 7" id="KW-0547">Nucleotide-binding</keyword>
<keyword evidence="7" id="KW-0443">Lipid metabolism</keyword>
<comment type="similarity">
    <text evidence="1 7">Belongs to the ATP-dependent AMP-binding enzyme family.</text>
</comment>
<evidence type="ECO:0000313" key="10">
    <source>
        <dbReference type="EMBL" id="KAJ1974652.1"/>
    </source>
</evidence>
<evidence type="ECO:0000256" key="5">
    <source>
        <dbReference type="ARBA" id="ARBA00022840"/>
    </source>
</evidence>